<keyword evidence="3 5" id="KW-0378">Hydrolase</keyword>
<dbReference type="PROSITE" id="PS00137">
    <property type="entry name" value="SUBTILASE_HIS"/>
    <property type="match status" value="1"/>
</dbReference>
<dbReference type="InterPro" id="IPR015500">
    <property type="entry name" value="Peptidase_S8_subtilisin-rel"/>
</dbReference>
<protein>
    <submittedName>
        <fullName evidence="8">S8 family serine peptidase</fullName>
    </submittedName>
</protein>
<evidence type="ECO:0000313" key="9">
    <source>
        <dbReference type="Proteomes" id="UP001169764"/>
    </source>
</evidence>
<feature type="active site" description="Charge relay system" evidence="5">
    <location>
        <position position="493"/>
    </location>
</feature>
<dbReference type="EMBL" id="JAUOTP010000004">
    <property type="protein sequence ID" value="MDO6414893.1"/>
    <property type="molecule type" value="Genomic_DNA"/>
</dbReference>
<name>A0ABT8Y982_9SPHN</name>
<feature type="active site" description="Charge relay system" evidence="5">
    <location>
        <position position="286"/>
    </location>
</feature>
<keyword evidence="4 5" id="KW-0720">Serine protease</keyword>
<feature type="signal peptide" evidence="6">
    <location>
        <begin position="1"/>
        <end position="26"/>
    </location>
</feature>
<dbReference type="InterPro" id="IPR036852">
    <property type="entry name" value="Peptidase_S8/S53_dom_sf"/>
</dbReference>
<dbReference type="PROSITE" id="PS51892">
    <property type="entry name" value="SUBTILASE"/>
    <property type="match status" value="1"/>
</dbReference>
<comment type="similarity">
    <text evidence="1 5">Belongs to the peptidase S8 family.</text>
</comment>
<feature type="domain" description="Peptidase S8/S53" evidence="7">
    <location>
        <begin position="307"/>
        <end position="543"/>
    </location>
</feature>
<reference evidence="8" key="1">
    <citation type="submission" date="2023-07" db="EMBL/GenBank/DDBJ databases">
        <authorList>
            <person name="Kim M."/>
        </authorList>
    </citation>
    <scope>NUCLEOTIDE SEQUENCE</scope>
    <source>
        <strain evidence="8">BIUV-7</strain>
    </source>
</reference>
<evidence type="ECO:0000256" key="5">
    <source>
        <dbReference type="PROSITE-ProRule" id="PRU01240"/>
    </source>
</evidence>
<dbReference type="RefSeq" id="WP_303542468.1">
    <property type="nucleotide sequence ID" value="NZ_JAUOTP010000004.1"/>
</dbReference>
<evidence type="ECO:0000313" key="8">
    <source>
        <dbReference type="EMBL" id="MDO6414893.1"/>
    </source>
</evidence>
<evidence type="ECO:0000256" key="4">
    <source>
        <dbReference type="ARBA" id="ARBA00022825"/>
    </source>
</evidence>
<comment type="caution">
    <text evidence="8">The sequence shown here is derived from an EMBL/GenBank/DDBJ whole genome shotgun (WGS) entry which is preliminary data.</text>
</comment>
<dbReference type="PROSITE" id="PS00138">
    <property type="entry name" value="SUBTILASE_SER"/>
    <property type="match status" value="1"/>
</dbReference>
<keyword evidence="6" id="KW-0732">Signal</keyword>
<keyword evidence="2 5" id="KW-0645">Protease</keyword>
<dbReference type="PANTHER" id="PTHR43806:SF11">
    <property type="entry name" value="CEREVISIN-RELATED"/>
    <property type="match status" value="1"/>
</dbReference>
<dbReference type="InterPro" id="IPR023828">
    <property type="entry name" value="Peptidase_S8_Ser-AS"/>
</dbReference>
<dbReference type="PRINTS" id="PR00723">
    <property type="entry name" value="SUBTILISIN"/>
</dbReference>
<dbReference type="InterPro" id="IPR050131">
    <property type="entry name" value="Peptidase_S8_subtilisin-like"/>
</dbReference>
<dbReference type="PANTHER" id="PTHR43806">
    <property type="entry name" value="PEPTIDASE S8"/>
    <property type="match status" value="1"/>
</dbReference>
<evidence type="ECO:0000256" key="1">
    <source>
        <dbReference type="ARBA" id="ARBA00011073"/>
    </source>
</evidence>
<feature type="active site" description="Charge relay system" evidence="5">
    <location>
        <position position="312"/>
    </location>
</feature>
<organism evidence="8 9">
    <name type="scientific">Sphingomonas natans</name>
    <dbReference type="NCBI Taxonomy" id="3063330"/>
    <lineage>
        <taxon>Bacteria</taxon>
        <taxon>Pseudomonadati</taxon>
        <taxon>Pseudomonadota</taxon>
        <taxon>Alphaproteobacteria</taxon>
        <taxon>Sphingomonadales</taxon>
        <taxon>Sphingomonadaceae</taxon>
        <taxon>Sphingomonas</taxon>
    </lineage>
</organism>
<sequence length="993" mass="104144">MKLRRSTVLLKAALLAGIALPGTAFAAPAITPPTPSAAVPPALTLLDLDLLGADTSAAPADPSRTIRPYYGNINAFYGTINAFYGNINAFYGNINAFYGNINAFYGNINAFYGNINAFWGDINSVYGNMAAFADGTATIDGYAKPQWTAMAGFWGGLTNQWVALDSQWSAAAGTQDYGAVAGGLRGLVDTSRNFWGAAVQSRTGKSFDDGFANPLFARFGIDPNDPNSLASLDAATRQRFYISWYDQLMNYAGADHVDWWMKAVNWSPALTTTLGSAKRATIGLLDFSITGNATLSDNVSKFGGVSTFSNGHGTAVAGLMVAPIDGTGVMGIAPNATVVAYNPFDASGTSNWDDITKGVLMLSKSGAGIVNMSLGIPGWTFNPGWNQVFTNSDVKKVAQNTVFVIAAGNSGVSQTENVKWDFDKNPEFLLVGSVDPNGTISNFSNRPGTACLIDKSSKCVAGNELMNRFIVAPGELLLVADDSGGITRMSGTSFAAPLVSGTIALMQGRWPWLVNYPAETVSIVLKSAKDLGAPGVDPVYGVGELDVTAALSPLDPTKLVWYAPGPLGSMVPTTAKMLQTTGSAAKWEANGVYVTLFEKIGNTQRDFAVPLSSRLYGQSVTSADGSKQMLMSYLTGRALGWLGQGGASGFASFAERTAPVGVSGDVEVTTAMAPRAPVYGFRDGRMPYQTSVRVAAADGKAGFRMGVGDGAVALGQRQGLAMISDYDVDAGGANPLLGMASGGAYATADARLSPTIRVSAGYTDRNRQRDTRTLGMRELTLLGGTRDAASAQHVSIEYRPASALTLTAAMTHLAEDNAVLGVRSLDPNDFAKGSASDGVTMGADIALGHGLGLAVSATRARTRDRGGADRNLSLSGNGLTTSAYEVAVSAANLFDRRDSIRFAVSQPMYVEAGRFDFSSVEVIDRDTGEIGVVSRSFAPPREARMFVGEMLYGRSFNGGMGEIQLFGRAQLRPSAAAQGTPALMAGTRVSFGF</sequence>
<feature type="chain" id="PRO_5046509558" evidence="6">
    <location>
        <begin position="27"/>
        <end position="993"/>
    </location>
</feature>
<dbReference type="Pfam" id="PF00082">
    <property type="entry name" value="Peptidase_S8"/>
    <property type="match status" value="1"/>
</dbReference>
<dbReference type="Gene3D" id="3.40.50.200">
    <property type="entry name" value="Peptidase S8/S53 domain"/>
    <property type="match status" value="1"/>
</dbReference>
<gene>
    <name evidence="8" type="ORF">Q4F19_10920</name>
</gene>
<keyword evidence="9" id="KW-1185">Reference proteome</keyword>
<evidence type="ECO:0000259" key="7">
    <source>
        <dbReference type="Pfam" id="PF00082"/>
    </source>
</evidence>
<evidence type="ECO:0000256" key="2">
    <source>
        <dbReference type="ARBA" id="ARBA00022670"/>
    </source>
</evidence>
<accession>A0ABT8Y982</accession>
<evidence type="ECO:0000256" key="6">
    <source>
        <dbReference type="SAM" id="SignalP"/>
    </source>
</evidence>
<proteinExistence type="inferred from homology"/>
<dbReference type="InterPro" id="IPR022398">
    <property type="entry name" value="Peptidase_S8_His-AS"/>
</dbReference>
<evidence type="ECO:0000256" key="3">
    <source>
        <dbReference type="ARBA" id="ARBA00022801"/>
    </source>
</evidence>
<dbReference type="Proteomes" id="UP001169764">
    <property type="component" value="Unassembled WGS sequence"/>
</dbReference>
<dbReference type="SUPFAM" id="SSF52743">
    <property type="entry name" value="Subtilisin-like"/>
    <property type="match status" value="1"/>
</dbReference>
<dbReference type="InterPro" id="IPR000209">
    <property type="entry name" value="Peptidase_S8/S53_dom"/>
</dbReference>